<dbReference type="FunFam" id="3.20.20.80:FF:000043">
    <property type="entry name" value="cytosolic endo-beta-N-acetylglucosaminidase"/>
    <property type="match status" value="1"/>
</dbReference>
<dbReference type="OMA" id="CYRIYHW"/>
<keyword evidence="6" id="KW-0326">Glycosidase</keyword>
<dbReference type="GeneID" id="110978556"/>
<evidence type="ECO:0000256" key="6">
    <source>
        <dbReference type="ARBA" id="ARBA00023295"/>
    </source>
</evidence>
<evidence type="ECO:0000256" key="9">
    <source>
        <dbReference type="ARBA" id="ARBA00072457"/>
    </source>
</evidence>
<dbReference type="PANTHER" id="PTHR13246">
    <property type="entry name" value="ENDO BETA N-ACETYLGLUCOSAMINIDASE"/>
    <property type="match status" value="1"/>
</dbReference>
<evidence type="ECO:0000259" key="11">
    <source>
        <dbReference type="Pfam" id="PF03644"/>
    </source>
</evidence>
<dbReference type="CDD" id="cd06547">
    <property type="entry name" value="GH85_ENGase"/>
    <property type="match status" value="1"/>
</dbReference>
<dbReference type="InterPro" id="IPR005201">
    <property type="entry name" value="TIM_ENGase"/>
</dbReference>
<comment type="similarity">
    <text evidence="2">Belongs to the glycosyl hydrolase 85 family.</text>
</comment>
<feature type="region of interest" description="Disordered" evidence="10">
    <location>
        <begin position="393"/>
        <end position="412"/>
    </location>
</feature>
<evidence type="ECO:0000256" key="2">
    <source>
        <dbReference type="ARBA" id="ARBA00007849"/>
    </source>
</evidence>
<comment type="function">
    <text evidence="8">Endoglycosidase that releases N-glycans from glycoproteins by cleaving the beta-1,4-glycosidic bond in the N,N'-diacetylchitobiose core. Involved in the processing of free oligosaccharides in the cytosol.</text>
</comment>
<dbReference type="KEGG" id="aplc:110978556"/>
<evidence type="ECO:0000256" key="8">
    <source>
        <dbReference type="ARBA" id="ARBA00054935"/>
    </source>
</evidence>
<feature type="compositionally biased region" description="Polar residues" evidence="10">
    <location>
        <begin position="393"/>
        <end position="407"/>
    </location>
</feature>
<feature type="domain" description="Cytosolic endo-beta-N-acetylglucosaminidase TIM barrel" evidence="11">
    <location>
        <begin position="90"/>
        <end position="363"/>
    </location>
</feature>
<evidence type="ECO:0000313" key="13">
    <source>
        <dbReference type="Proteomes" id="UP000694845"/>
    </source>
</evidence>
<dbReference type="Pfam" id="PF03644">
    <property type="entry name" value="Glyco_hydro_85"/>
    <property type="match status" value="1"/>
</dbReference>
<feature type="domain" description="Cytosolic endo-beta-N-acetylglucosaminidase C-terminal" evidence="12">
    <location>
        <begin position="600"/>
        <end position="724"/>
    </location>
</feature>
<dbReference type="InterPro" id="IPR057882">
    <property type="entry name" value="ENGase_C"/>
</dbReference>
<dbReference type="Gene3D" id="2.60.120.260">
    <property type="entry name" value="Galactose-binding domain-like"/>
    <property type="match status" value="1"/>
</dbReference>
<reference evidence="14" key="1">
    <citation type="submission" date="2025-08" db="UniProtKB">
        <authorList>
            <consortium name="RefSeq"/>
        </authorList>
    </citation>
    <scope>IDENTIFICATION</scope>
</reference>
<keyword evidence="13" id="KW-1185">Reference proteome</keyword>
<organism evidence="13 14">
    <name type="scientific">Acanthaster planci</name>
    <name type="common">Crown-of-thorns starfish</name>
    <dbReference type="NCBI Taxonomy" id="133434"/>
    <lineage>
        <taxon>Eukaryota</taxon>
        <taxon>Metazoa</taxon>
        <taxon>Echinodermata</taxon>
        <taxon>Eleutherozoa</taxon>
        <taxon>Asterozoa</taxon>
        <taxon>Asteroidea</taxon>
        <taxon>Valvatacea</taxon>
        <taxon>Valvatida</taxon>
        <taxon>Acanthasteridae</taxon>
        <taxon>Acanthaster</taxon>
    </lineage>
</organism>
<evidence type="ECO:0000256" key="1">
    <source>
        <dbReference type="ARBA" id="ARBA00004514"/>
    </source>
</evidence>
<dbReference type="PANTHER" id="PTHR13246:SF1">
    <property type="entry name" value="CYTOSOLIC ENDO-BETA-N-ACETYLGLUCOSAMINIDASE"/>
    <property type="match status" value="1"/>
</dbReference>
<comment type="catalytic activity">
    <reaction evidence="7">
        <text>an N(4)-(oligosaccharide-(1-&gt;3)-[oligosaccharide-(1-&gt;6)]-beta-D-Man-(1-&gt;4)-beta-D-GlcNAc-(1-&gt;4)-alpha-D-GlcNAc)-L-asparaginyl-[protein] + H2O = an oligosaccharide-(1-&gt;3)-[oligosaccharide-(1-&gt;6)]-beta-D-Man-(1-&gt;4)-D-GlcNAc + N(4)-(N-acetyl-beta-D-glucosaminyl)-L-asparaginyl-[protein]</text>
        <dbReference type="Rhea" id="RHEA:73067"/>
        <dbReference type="Rhea" id="RHEA-COMP:12603"/>
        <dbReference type="Rhea" id="RHEA-COMP:18176"/>
        <dbReference type="ChEBI" id="CHEBI:15377"/>
        <dbReference type="ChEBI" id="CHEBI:132248"/>
        <dbReference type="ChEBI" id="CHEBI:192714"/>
        <dbReference type="ChEBI" id="CHEBI:192715"/>
        <dbReference type="EC" id="3.2.1.96"/>
    </reaction>
</comment>
<dbReference type="GO" id="GO:0005829">
    <property type="term" value="C:cytosol"/>
    <property type="evidence" value="ECO:0007669"/>
    <property type="project" value="UniProtKB-SubCell"/>
</dbReference>
<dbReference type="InterPro" id="IPR032979">
    <property type="entry name" value="ENGase"/>
</dbReference>
<evidence type="ECO:0000256" key="3">
    <source>
        <dbReference type="ARBA" id="ARBA00012566"/>
    </source>
</evidence>
<dbReference type="RefSeq" id="XP_022089337.1">
    <property type="nucleotide sequence ID" value="XM_022233645.1"/>
</dbReference>
<evidence type="ECO:0000256" key="10">
    <source>
        <dbReference type="SAM" id="MobiDB-lite"/>
    </source>
</evidence>
<evidence type="ECO:0000256" key="7">
    <source>
        <dbReference type="ARBA" id="ARBA00034414"/>
    </source>
</evidence>
<dbReference type="Pfam" id="PF25529">
    <property type="entry name" value="Ig_ENGASE1_C"/>
    <property type="match status" value="1"/>
</dbReference>
<evidence type="ECO:0000256" key="5">
    <source>
        <dbReference type="ARBA" id="ARBA00022801"/>
    </source>
</evidence>
<evidence type="ECO:0000259" key="12">
    <source>
        <dbReference type="Pfam" id="PF25529"/>
    </source>
</evidence>
<dbReference type="OrthoDB" id="284473at2759"/>
<evidence type="ECO:0000256" key="4">
    <source>
        <dbReference type="ARBA" id="ARBA00022490"/>
    </source>
</evidence>
<dbReference type="Proteomes" id="UP000694845">
    <property type="component" value="Unplaced"/>
</dbReference>
<proteinExistence type="inferred from homology"/>
<dbReference type="Gene3D" id="3.20.20.80">
    <property type="entry name" value="Glycosidases"/>
    <property type="match status" value="1"/>
</dbReference>
<gene>
    <name evidence="14" type="primary">LOC110978556</name>
</gene>
<dbReference type="EC" id="3.2.1.96" evidence="3"/>
<name>A0A8B7Y9V6_ACAPL</name>
<keyword evidence="5" id="KW-0378">Hydrolase</keyword>
<dbReference type="AlphaFoldDB" id="A0A8B7Y9V6"/>
<protein>
    <recommendedName>
        <fullName evidence="9">Cytosolic endo-beta-N-acetylglucosaminidase</fullName>
        <ecNumber evidence="3">3.2.1.96</ecNumber>
    </recommendedName>
</protein>
<sequence>MPFYIQLCKISHAVISNKAYYCQILLLEGKYEPVTSEPICQPLKTMEDVLSWKPEGDEFNIPIAKLAARVEPREARPRTLVCHDMMGGYIDDRFVQGVPKTDCYRFYHWQYLDMFMYFSHYFVTVPPPGWTNAAHKNGVPMLGTVITEWTDGFQRCEQAFASEASYKALADKLVAIAKYYKFDGWLINIENKILPQHMPQLVEFMRYLPTKMHEQVPGSKVIWYDSVITDGSLRWQDMLNDLNRVFFDACDGIFLNYTWNAAKLASSVTAAGDRQYDVFVGVDVFGRNCFGGGGFNTNKAMSVIRQNNLSAAIFAPGWVFEKHGAEDFNANQTKFWSLLDEFLPSHGVASLPFFTNFCQGFGEMGFRNGQAVMNKAWCNLSAQQVQPTYDNHQFDHTQASNGGQRMTHSTEDGYSGGGSLLLSGNLNRKTVHTFRVFYTSLTVSHPLLVSYSVKPSQGVDSCIYLRLSSNKEKILLWTTGDSTKESQLPVSAFGLHESELLDPRLPQLSGITDQCRAFGPLVGRSHKAMQDAALRMDSQGTTSGGWNTRHYLLPENTFPADTKVTELGVMCLHKAADGSKISYSLRLGELKICDPAMLRDQMTQVTDLECLDLSWHPPLPIFSKGDAFWSLCATLRWRYAPAALHFDVYCQGVQRDPNQSRDVKETDVVFIGRAHARTFRICHLLVSKVVGSRPKSLDLIVQPTTAAGFVAPLVSATRIKVTYSD</sequence>
<comment type="subcellular location">
    <subcellularLocation>
        <location evidence="1">Cytoplasm</location>
        <location evidence="1">Cytosol</location>
    </subcellularLocation>
</comment>
<evidence type="ECO:0000313" key="14">
    <source>
        <dbReference type="RefSeq" id="XP_022089337.1"/>
    </source>
</evidence>
<dbReference type="SUPFAM" id="SSF51445">
    <property type="entry name" value="(Trans)glycosidases"/>
    <property type="match status" value="1"/>
</dbReference>
<dbReference type="GO" id="GO:0033925">
    <property type="term" value="F:mannosyl-glycoprotein endo-beta-N-acetylglucosaminidase activity"/>
    <property type="evidence" value="ECO:0007669"/>
    <property type="project" value="UniProtKB-EC"/>
</dbReference>
<accession>A0A8B7Y9V6</accession>
<keyword evidence="4" id="KW-0963">Cytoplasm</keyword>
<dbReference type="InterPro" id="IPR017853">
    <property type="entry name" value="GH"/>
</dbReference>